<evidence type="ECO:0000313" key="3">
    <source>
        <dbReference type="Proteomes" id="UP000037600"/>
    </source>
</evidence>
<gene>
    <name evidence="2" type="ORF">XM47_10805</name>
</gene>
<dbReference type="EMBL" id="LAZL01000015">
    <property type="protein sequence ID" value="KMT65212.1"/>
    <property type="molecule type" value="Genomic_DNA"/>
</dbReference>
<keyword evidence="1" id="KW-1133">Transmembrane helix</keyword>
<accession>A0A0J8GR73</accession>
<keyword evidence="1" id="KW-0812">Transmembrane</keyword>
<proteinExistence type="predicted"/>
<evidence type="ECO:0000313" key="2">
    <source>
        <dbReference type="EMBL" id="KMT65212.1"/>
    </source>
</evidence>
<feature type="transmembrane region" description="Helical" evidence="1">
    <location>
        <begin position="77"/>
        <end position="94"/>
    </location>
</feature>
<evidence type="ECO:0000256" key="1">
    <source>
        <dbReference type="SAM" id="Phobius"/>
    </source>
</evidence>
<dbReference type="AlphaFoldDB" id="A0A0J8GR73"/>
<dbReference type="Proteomes" id="UP000037600">
    <property type="component" value="Unassembled WGS sequence"/>
</dbReference>
<feature type="transmembrane region" description="Helical" evidence="1">
    <location>
        <begin position="114"/>
        <end position="131"/>
    </location>
</feature>
<protein>
    <submittedName>
        <fullName evidence="2">Uncharacterized protein</fullName>
    </submittedName>
</protein>
<name>A0A0J8GR73_9ALTE</name>
<organism evidence="2 3">
    <name type="scientific">Catenovulum maritimum</name>
    <dbReference type="NCBI Taxonomy" id="1513271"/>
    <lineage>
        <taxon>Bacteria</taxon>
        <taxon>Pseudomonadati</taxon>
        <taxon>Pseudomonadota</taxon>
        <taxon>Gammaproteobacteria</taxon>
        <taxon>Alteromonadales</taxon>
        <taxon>Alteromonadaceae</taxon>
        <taxon>Catenovulum</taxon>
    </lineage>
</organism>
<sequence>MQVVFRRLGEHYVSWMVMSKFKLHLWFVINLSACLYCYNFPETNSQLIQLVFFLSPLILMTKKEIKYEYAERSIPRYMVFIVLGAILAWVFYLFNKSRNLHVETLNEIDISNNGYLYLAGIITFVYLFRLFEKEKIET</sequence>
<keyword evidence="3" id="KW-1185">Reference proteome</keyword>
<reference evidence="2 3" key="1">
    <citation type="submission" date="2015-04" db="EMBL/GenBank/DDBJ databases">
        <title>Draft Genome Sequence of the Novel Agar-Digesting Marine Bacterium Q1.</title>
        <authorList>
            <person name="Li Y."/>
            <person name="Li D."/>
            <person name="Chen G."/>
            <person name="Du Z."/>
        </authorList>
    </citation>
    <scope>NUCLEOTIDE SEQUENCE [LARGE SCALE GENOMIC DNA]</scope>
    <source>
        <strain evidence="2 3">Q1</strain>
    </source>
</reference>
<keyword evidence="1" id="KW-0472">Membrane</keyword>
<comment type="caution">
    <text evidence="2">The sequence shown here is derived from an EMBL/GenBank/DDBJ whole genome shotgun (WGS) entry which is preliminary data.</text>
</comment>